<evidence type="ECO:0000313" key="1">
    <source>
        <dbReference type="EMBL" id="MFD1179584.1"/>
    </source>
</evidence>
<keyword evidence="2" id="KW-1185">Reference proteome</keyword>
<proteinExistence type="predicted"/>
<dbReference type="Proteomes" id="UP001597262">
    <property type="component" value="Unassembled WGS sequence"/>
</dbReference>
<protein>
    <submittedName>
        <fullName evidence="1">Sigma factor G inhibitor Gin</fullName>
    </submittedName>
</protein>
<dbReference type="EMBL" id="JBHTLM010000035">
    <property type="protein sequence ID" value="MFD1179584.1"/>
    <property type="molecule type" value="Genomic_DNA"/>
</dbReference>
<comment type="caution">
    <text evidence="1">The sequence shown here is derived from an EMBL/GenBank/DDBJ whole genome shotgun (WGS) entry which is preliminary data.</text>
</comment>
<dbReference type="InterPro" id="IPR019700">
    <property type="entry name" value="Sigma-G_inhibitor_Gin"/>
</dbReference>
<evidence type="ECO:0000313" key="2">
    <source>
        <dbReference type="Proteomes" id="UP001597262"/>
    </source>
</evidence>
<dbReference type="RefSeq" id="WP_379322009.1">
    <property type="nucleotide sequence ID" value="NZ_JBHTLM010000035.1"/>
</dbReference>
<reference evidence="2" key="1">
    <citation type="journal article" date="2019" name="Int. J. Syst. Evol. Microbiol.">
        <title>The Global Catalogue of Microorganisms (GCM) 10K type strain sequencing project: providing services to taxonomists for standard genome sequencing and annotation.</title>
        <authorList>
            <consortium name="The Broad Institute Genomics Platform"/>
            <consortium name="The Broad Institute Genome Sequencing Center for Infectious Disease"/>
            <person name="Wu L."/>
            <person name="Ma J."/>
        </authorList>
    </citation>
    <scope>NUCLEOTIDE SEQUENCE [LARGE SCALE GENOMIC DNA]</scope>
    <source>
        <strain evidence="2">CCUG 59189</strain>
    </source>
</reference>
<sequence length="61" mass="7187">MDELAEKKCIICGEPKTEGIHIAAEFICDACESEMVHTDVREEKYNFFIHRMKQIWVEKNV</sequence>
<organism evidence="1 2">
    <name type="scientific">Paenibacillus puldeungensis</name>
    <dbReference type="NCBI Taxonomy" id="696536"/>
    <lineage>
        <taxon>Bacteria</taxon>
        <taxon>Bacillati</taxon>
        <taxon>Bacillota</taxon>
        <taxon>Bacilli</taxon>
        <taxon>Bacillales</taxon>
        <taxon>Paenibacillaceae</taxon>
        <taxon>Paenibacillus</taxon>
    </lineage>
</organism>
<dbReference type="Pfam" id="PF10764">
    <property type="entry name" value="Gin"/>
    <property type="match status" value="1"/>
</dbReference>
<name>A0ABW3S461_9BACL</name>
<gene>
    <name evidence="1" type="ORF">ACFQ3W_25250</name>
</gene>
<accession>A0ABW3S461</accession>